<protein>
    <recommendedName>
        <fullName evidence="3">Chemotaxis protein CheZ</fullName>
    </recommendedName>
</protein>
<evidence type="ECO:0000313" key="2">
    <source>
        <dbReference type="Proteomes" id="UP000588068"/>
    </source>
</evidence>
<evidence type="ECO:0008006" key="3">
    <source>
        <dbReference type="Google" id="ProtNLM"/>
    </source>
</evidence>
<organism evidence="1 2">
    <name type="scientific">Povalibacter uvarum</name>
    <dbReference type="NCBI Taxonomy" id="732238"/>
    <lineage>
        <taxon>Bacteria</taxon>
        <taxon>Pseudomonadati</taxon>
        <taxon>Pseudomonadota</taxon>
        <taxon>Gammaproteobacteria</taxon>
        <taxon>Steroidobacterales</taxon>
        <taxon>Steroidobacteraceae</taxon>
        <taxon>Povalibacter</taxon>
    </lineage>
</organism>
<dbReference type="Proteomes" id="UP000588068">
    <property type="component" value="Unassembled WGS sequence"/>
</dbReference>
<evidence type="ECO:0000313" key="1">
    <source>
        <dbReference type="EMBL" id="MBB6091386.1"/>
    </source>
</evidence>
<dbReference type="EMBL" id="JACHHZ010000001">
    <property type="protein sequence ID" value="MBB6091386.1"/>
    <property type="molecule type" value="Genomic_DNA"/>
</dbReference>
<name>A0A841HF51_9GAMM</name>
<proteinExistence type="predicted"/>
<sequence length="193" mass="21357">MSASTTDTSVTQQLRVLTDWSPERQLALMLGLCEAQMDSAMQESDQAVDTLIQAFTNLVDSAKAVGSVAESLPEEVKAQLAPELSAQLAVFSRQMASAVVAFQFYDKLSQRLGHVRYSLSALALFACNQEQMQQPEQWTRLHSTLRRLYRTQEEREVFQVVMDSEASGFVHGSPPPPSVMAGERAKAGEIELF</sequence>
<dbReference type="RefSeq" id="WP_184329188.1">
    <property type="nucleotide sequence ID" value="NZ_JACHHZ010000001.1"/>
</dbReference>
<dbReference type="AlphaFoldDB" id="A0A841HF51"/>
<accession>A0A841HF51</accession>
<keyword evidence="2" id="KW-1185">Reference proteome</keyword>
<gene>
    <name evidence="1" type="ORF">HNQ60_000232</name>
</gene>
<reference evidence="1 2" key="1">
    <citation type="submission" date="2020-08" db="EMBL/GenBank/DDBJ databases">
        <title>Genomic Encyclopedia of Type Strains, Phase IV (KMG-IV): sequencing the most valuable type-strain genomes for metagenomic binning, comparative biology and taxonomic classification.</title>
        <authorList>
            <person name="Goeker M."/>
        </authorList>
    </citation>
    <scope>NUCLEOTIDE SEQUENCE [LARGE SCALE GENOMIC DNA]</scope>
    <source>
        <strain evidence="1 2">DSM 26723</strain>
    </source>
</reference>
<comment type="caution">
    <text evidence="1">The sequence shown here is derived from an EMBL/GenBank/DDBJ whole genome shotgun (WGS) entry which is preliminary data.</text>
</comment>